<gene>
    <name evidence="4" type="ORF">QYM36_010244</name>
</gene>
<evidence type="ECO:0000256" key="2">
    <source>
        <dbReference type="ARBA" id="ARBA00024228"/>
    </source>
</evidence>
<keyword evidence="5" id="KW-1185">Reference proteome</keyword>
<dbReference type="Proteomes" id="UP001187531">
    <property type="component" value="Unassembled WGS sequence"/>
</dbReference>
<comment type="similarity">
    <text evidence="1">Belongs to the MIX23 family.</text>
</comment>
<dbReference type="EMBL" id="JAVRJZ010000012">
    <property type="protein sequence ID" value="KAK2715598.1"/>
    <property type="molecule type" value="Genomic_DNA"/>
</dbReference>
<sequence>MPLSCDDFLEFEDNIKKLRTVDDKIIYALNTKIPTESFKAQVDATGSCKALYEELKASHKERLDSIKHCISVSAENVHRLRDKKSTDFPENTNAVKSLKKEQSKLRLLKTEANVEEILQEKTLKTYYERCRSFYKPPDSHF</sequence>
<dbReference type="Pfam" id="PF09774">
    <property type="entry name" value="MIX23"/>
    <property type="match status" value="1"/>
</dbReference>
<proteinExistence type="inferred from homology"/>
<evidence type="ECO:0000256" key="3">
    <source>
        <dbReference type="ARBA" id="ARBA00030733"/>
    </source>
</evidence>
<protein>
    <recommendedName>
        <fullName evidence="2">Protein MIX23</fullName>
    </recommendedName>
    <alternativeName>
        <fullName evidence="3">Coiled-coil domain-containing protein 58</fullName>
    </alternativeName>
</protein>
<evidence type="ECO:0000256" key="1">
    <source>
        <dbReference type="ARBA" id="ARBA00024204"/>
    </source>
</evidence>
<dbReference type="PANTHER" id="PTHR31905">
    <property type="entry name" value="COILED-COIL DOMAIN-CONTAINING PROTEIN 58"/>
    <property type="match status" value="1"/>
</dbReference>
<accession>A0AA88HWZ3</accession>
<name>A0AA88HWZ3_ARTSF</name>
<dbReference type="InterPro" id="IPR019171">
    <property type="entry name" value="MIX23"/>
</dbReference>
<evidence type="ECO:0000313" key="5">
    <source>
        <dbReference type="Proteomes" id="UP001187531"/>
    </source>
</evidence>
<comment type="caution">
    <text evidence="4">The sequence shown here is derived from an EMBL/GenBank/DDBJ whole genome shotgun (WGS) entry which is preliminary data.</text>
</comment>
<dbReference type="EMBL" id="JAVRJZ010000012">
    <property type="protein sequence ID" value="KAK2715599.1"/>
    <property type="molecule type" value="Genomic_DNA"/>
</dbReference>
<dbReference type="PANTHER" id="PTHR31905:SF2">
    <property type="entry name" value="PROTEIN MIX23"/>
    <property type="match status" value="1"/>
</dbReference>
<reference evidence="4" key="1">
    <citation type="submission" date="2023-07" db="EMBL/GenBank/DDBJ databases">
        <title>Chromosome-level genome assembly of Artemia franciscana.</title>
        <authorList>
            <person name="Jo E."/>
        </authorList>
    </citation>
    <scope>NUCLEOTIDE SEQUENCE</scope>
    <source>
        <tissue evidence="4">Whole body</tissue>
    </source>
</reference>
<dbReference type="GO" id="GO:0005758">
    <property type="term" value="C:mitochondrial intermembrane space"/>
    <property type="evidence" value="ECO:0007669"/>
    <property type="project" value="InterPro"/>
</dbReference>
<organism evidence="4 5">
    <name type="scientific">Artemia franciscana</name>
    <name type="common">Brine shrimp</name>
    <name type="synonym">Artemia sanfranciscana</name>
    <dbReference type="NCBI Taxonomy" id="6661"/>
    <lineage>
        <taxon>Eukaryota</taxon>
        <taxon>Metazoa</taxon>
        <taxon>Ecdysozoa</taxon>
        <taxon>Arthropoda</taxon>
        <taxon>Crustacea</taxon>
        <taxon>Branchiopoda</taxon>
        <taxon>Anostraca</taxon>
        <taxon>Artemiidae</taxon>
        <taxon>Artemia</taxon>
    </lineage>
</organism>
<dbReference type="AlphaFoldDB" id="A0AA88HWZ3"/>
<evidence type="ECO:0000313" key="4">
    <source>
        <dbReference type="EMBL" id="KAK2715599.1"/>
    </source>
</evidence>